<dbReference type="InterPro" id="IPR050428">
    <property type="entry name" value="TCS_sensor_his_kinase"/>
</dbReference>
<dbReference type="CDD" id="cd06225">
    <property type="entry name" value="HAMP"/>
    <property type="match status" value="1"/>
</dbReference>
<evidence type="ECO:0000256" key="10">
    <source>
        <dbReference type="ARBA" id="ARBA00023136"/>
    </source>
</evidence>
<gene>
    <name evidence="15" type="ORF">GCM10009665_18120</name>
</gene>
<dbReference type="PANTHER" id="PTHR45436:SF5">
    <property type="entry name" value="SENSOR HISTIDINE KINASE TRCS"/>
    <property type="match status" value="1"/>
</dbReference>
<dbReference type="Pfam" id="PF02518">
    <property type="entry name" value="HATPase_c"/>
    <property type="match status" value="1"/>
</dbReference>
<dbReference type="CDD" id="cd00082">
    <property type="entry name" value="HisKA"/>
    <property type="match status" value="1"/>
</dbReference>
<dbReference type="Gene3D" id="1.10.287.130">
    <property type="match status" value="1"/>
</dbReference>
<dbReference type="SUPFAM" id="SSF158472">
    <property type="entry name" value="HAMP domain-like"/>
    <property type="match status" value="1"/>
</dbReference>
<evidence type="ECO:0000256" key="8">
    <source>
        <dbReference type="ARBA" id="ARBA00022989"/>
    </source>
</evidence>
<comment type="subcellular location">
    <subcellularLocation>
        <location evidence="2">Cell membrane</location>
    </subcellularLocation>
</comment>
<dbReference type="Pfam" id="PF00672">
    <property type="entry name" value="HAMP"/>
    <property type="match status" value="1"/>
</dbReference>
<dbReference type="Pfam" id="PF00512">
    <property type="entry name" value="HisKA"/>
    <property type="match status" value="1"/>
</dbReference>
<dbReference type="InterPro" id="IPR036890">
    <property type="entry name" value="HATPase_C_sf"/>
</dbReference>
<keyword evidence="7" id="KW-0418">Kinase</keyword>
<comment type="caution">
    <text evidence="15">The sequence shown here is derived from an EMBL/GenBank/DDBJ whole genome shotgun (WGS) entry which is preliminary data.</text>
</comment>
<dbReference type="PROSITE" id="PS50885">
    <property type="entry name" value="HAMP"/>
    <property type="match status" value="1"/>
</dbReference>
<sequence>MTQTEVRRGRLTGWYRKRSLRSRLAILASLAVAVAITACSVACWFIVREKLYDLQRQQLAAAPAGLPTLPMLDVNTVCAATPQAAVTELQAANNTLAHQYPALTTRPNRWDSQLLTSDGSQVCLAIGANPSAVVKVQPSDQDALVLGRDQVEYRYGSYLNGERAIVRLSHIQDPRSHVNYVLLTSTPLNKVDDSLQQLALLLLGVAAVGALAAGITGRVVARAALKPVHDLTDVVEHIARTEEVGGTIPVHGHDEIARLSSSFNSMSTALANSRERQTRLIADAGHELRTPLTSLRTNVDLLIRSDDTGRPLPPATRTKLLASMKAQMQELTLLIGDLLQLSRPDSPRPGQNTAIVALHEITGRAVERAKLRGPGLSYDVVLDPWYVHADPATLERAVMNLLDNAVKYSPPAGTIEVALHDGRLIVRDHGPGIPPEELQYVFDRFWRSPSSRQLPGSGLGLSIVAQTIRDSGGEVALGPAQDGGPGTQATVRLPGAAEPPVPTPADRGPDQS</sequence>
<evidence type="ECO:0000256" key="1">
    <source>
        <dbReference type="ARBA" id="ARBA00000085"/>
    </source>
</evidence>
<evidence type="ECO:0000256" key="3">
    <source>
        <dbReference type="ARBA" id="ARBA00012438"/>
    </source>
</evidence>
<evidence type="ECO:0000256" key="2">
    <source>
        <dbReference type="ARBA" id="ARBA00004236"/>
    </source>
</evidence>
<dbReference type="SMART" id="SM00387">
    <property type="entry name" value="HATPase_c"/>
    <property type="match status" value="1"/>
</dbReference>
<evidence type="ECO:0000256" key="12">
    <source>
        <dbReference type="SAM" id="Phobius"/>
    </source>
</evidence>
<dbReference type="PANTHER" id="PTHR45436">
    <property type="entry name" value="SENSOR HISTIDINE KINASE YKOH"/>
    <property type="match status" value="1"/>
</dbReference>
<dbReference type="PRINTS" id="PR00344">
    <property type="entry name" value="BCTRLSENSOR"/>
</dbReference>
<evidence type="ECO:0000259" key="14">
    <source>
        <dbReference type="PROSITE" id="PS50885"/>
    </source>
</evidence>
<dbReference type="SUPFAM" id="SSF55874">
    <property type="entry name" value="ATPase domain of HSP90 chaperone/DNA topoisomerase II/histidine kinase"/>
    <property type="match status" value="1"/>
</dbReference>
<keyword evidence="15" id="KW-0067">ATP-binding</keyword>
<feature type="domain" description="HAMP" evidence="14">
    <location>
        <begin position="222"/>
        <end position="275"/>
    </location>
</feature>
<protein>
    <recommendedName>
        <fullName evidence="3">histidine kinase</fullName>
        <ecNumber evidence="3">2.7.13.3</ecNumber>
    </recommendedName>
</protein>
<dbReference type="InterPro" id="IPR003594">
    <property type="entry name" value="HATPase_dom"/>
</dbReference>
<name>A0ABN1W281_9ACTN</name>
<keyword evidence="6 12" id="KW-0812">Transmembrane</keyword>
<dbReference type="PROSITE" id="PS50109">
    <property type="entry name" value="HIS_KIN"/>
    <property type="match status" value="1"/>
</dbReference>
<dbReference type="GO" id="GO:0005524">
    <property type="term" value="F:ATP binding"/>
    <property type="evidence" value="ECO:0007669"/>
    <property type="project" value="UniProtKB-KW"/>
</dbReference>
<keyword evidence="8 12" id="KW-1133">Transmembrane helix</keyword>
<evidence type="ECO:0000256" key="6">
    <source>
        <dbReference type="ARBA" id="ARBA00022692"/>
    </source>
</evidence>
<keyword evidence="10 12" id="KW-0472">Membrane</keyword>
<evidence type="ECO:0000313" key="16">
    <source>
        <dbReference type="Proteomes" id="UP001500037"/>
    </source>
</evidence>
<dbReference type="EMBL" id="BAAALF010000021">
    <property type="protein sequence ID" value="GAA1228023.1"/>
    <property type="molecule type" value="Genomic_DNA"/>
</dbReference>
<feature type="domain" description="Histidine kinase" evidence="13">
    <location>
        <begin position="283"/>
        <end position="497"/>
    </location>
</feature>
<keyword evidence="15" id="KW-0547">Nucleotide-binding</keyword>
<dbReference type="SMART" id="SM00304">
    <property type="entry name" value="HAMP"/>
    <property type="match status" value="1"/>
</dbReference>
<reference evidence="15 16" key="1">
    <citation type="journal article" date="2019" name="Int. J. Syst. Evol. Microbiol.">
        <title>The Global Catalogue of Microorganisms (GCM) 10K type strain sequencing project: providing services to taxonomists for standard genome sequencing and annotation.</title>
        <authorList>
            <consortium name="The Broad Institute Genomics Platform"/>
            <consortium name="The Broad Institute Genome Sequencing Center for Infectious Disease"/>
            <person name="Wu L."/>
            <person name="Ma J."/>
        </authorList>
    </citation>
    <scope>NUCLEOTIDE SEQUENCE [LARGE SCALE GENOMIC DNA]</scope>
    <source>
        <strain evidence="15 16">JCM 13004</strain>
    </source>
</reference>
<organism evidence="15 16">
    <name type="scientific">Kitasatospora nipponensis</name>
    <dbReference type="NCBI Taxonomy" id="258049"/>
    <lineage>
        <taxon>Bacteria</taxon>
        <taxon>Bacillati</taxon>
        <taxon>Actinomycetota</taxon>
        <taxon>Actinomycetes</taxon>
        <taxon>Kitasatosporales</taxon>
        <taxon>Streptomycetaceae</taxon>
        <taxon>Kitasatospora</taxon>
    </lineage>
</organism>
<dbReference type="InterPro" id="IPR005467">
    <property type="entry name" value="His_kinase_dom"/>
</dbReference>
<evidence type="ECO:0000259" key="13">
    <source>
        <dbReference type="PROSITE" id="PS50109"/>
    </source>
</evidence>
<proteinExistence type="predicted"/>
<dbReference type="CDD" id="cd00075">
    <property type="entry name" value="HATPase"/>
    <property type="match status" value="1"/>
</dbReference>
<keyword evidence="4" id="KW-0597">Phosphoprotein</keyword>
<accession>A0ABN1W281</accession>
<dbReference type="SMART" id="SM00388">
    <property type="entry name" value="HisKA"/>
    <property type="match status" value="1"/>
</dbReference>
<keyword evidence="9" id="KW-0902">Two-component regulatory system</keyword>
<evidence type="ECO:0000256" key="5">
    <source>
        <dbReference type="ARBA" id="ARBA00022679"/>
    </source>
</evidence>
<keyword evidence="16" id="KW-1185">Reference proteome</keyword>
<feature type="region of interest" description="Disordered" evidence="11">
    <location>
        <begin position="473"/>
        <end position="512"/>
    </location>
</feature>
<dbReference type="RefSeq" id="WP_344440738.1">
    <property type="nucleotide sequence ID" value="NZ_BAAALF010000021.1"/>
</dbReference>
<dbReference type="InterPro" id="IPR003660">
    <property type="entry name" value="HAMP_dom"/>
</dbReference>
<feature type="transmembrane region" description="Helical" evidence="12">
    <location>
        <begin position="24"/>
        <end position="47"/>
    </location>
</feature>
<dbReference type="SUPFAM" id="SSF47384">
    <property type="entry name" value="Homodimeric domain of signal transducing histidine kinase"/>
    <property type="match status" value="1"/>
</dbReference>
<dbReference type="EC" id="2.7.13.3" evidence="3"/>
<evidence type="ECO:0000313" key="15">
    <source>
        <dbReference type="EMBL" id="GAA1228023.1"/>
    </source>
</evidence>
<evidence type="ECO:0000256" key="7">
    <source>
        <dbReference type="ARBA" id="ARBA00022777"/>
    </source>
</evidence>
<dbReference type="InterPro" id="IPR036097">
    <property type="entry name" value="HisK_dim/P_sf"/>
</dbReference>
<evidence type="ECO:0000256" key="9">
    <source>
        <dbReference type="ARBA" id="ARBA00023012"/>
    </source>
</evidence>
<evidence type="ECO:0000256" key="11">
    <source>
        <dbReference type="SAM" id="MobiDB-lite"/>
    </source>
</evidence>
<dbReference type="Gene3D" id="3.30.565.10">
    <property type="entry name" value="Histidine kinase-like ATPase, C-terminal domain"/>
    <property type="match status" value="1"/>
</dbReference>
<keyword evidence="5" id="KW-0808">Transferase</keyword>
<comment type="catalytic activity">
    <reaction evidence="1">
        <text>ATP + protein L-histidine = ADP + protein N-phospho-L-histidine.</text>
        <dbReference type="EC" id="2.7.13.3"/>
    </reaction>
</comment>
<dbReference type="InterPro" id="IPR004358">
    <property type="entry name" value="Sig_transdc_His_kin-like_C"/>
</dbReference>
<dbReference type="InterPro" id="IPR003661">
    <property type="entry name" value="HisK_dim/P_dom"/>
</dbReference>
<dbReference type="Gene3D" id="6.10.340.10">
    <property type="match status" value="1"/>
</dbReference>
<evidence type="ECO:0000256" key="4">
    <source>
        <dbReference type="ARBA" id="ARBA00022553"/>
    </source>
</evidence>
<dbReference type="Proteomes" id="UP001500037">
    <property type="component" value="Unassembled WGS sequence"/>
</dbReference>